<comment type="caution">
    <text evidence="1">The sequence shown here is derived from an EMBL/GenBank/DDBJ whole genome shotgun (WGS) entry which is preliminary data.</text>
</comment>
<reference evidence="1" key="1">
    <citation type="submission" date="2023-10" db="EMBL/GenBank/DDBJ databases">
        <authorList>
            <person name="Rodriguez Cubillos JULIANA M."/>
            <person name="De Vega J."/>
        </authorList>
    </citation>
    <scope>NUCLEOTIDE SEQUENCE</scope>
</reference>
<keyword evidence="2" id="KW-1185">Reference proteome</keyword>
<dbReference type="Proteomes" id="UP001177021">
    <property type="component" value="Unassembled WGS sequence"/>
</dbReference>
<accession>A0ACB0J7A3</accession>
<evidence type="ECO:0000313" key="1">
    <source>
        <dbReference type="EMBL" id="CAJ2639819.1"/>
    </source>
</evidence>
<organism evidence="1 2">
    <name type="scientific">Trifolium pratense</name>
    <name type="common">Red clover</name>
    <dbReference type="NCBI Taxonomy" id="57577"/>
    <lineage>
        <taxon>Eukaryota</taxon>
        <taxon>Viridiplantae</taxon>
        <taxon>Streptophyta</taxon>
        <taxon>Embryophyta</taxon>
        <taxon>Tracheophyta</taxon>
        <taxon>Spermatophyta</taxon>
        <taxon>Magnoliopsida</taxon>
        <taxon>eudicotyledons</taxon>
        <taxon>Gunneridae</taxon>
        <taxon>Pentapetalae</taxon>
        <taxon>rosids</taxon>
        <taxon>fabids</taxon>
        <taxon>Fabales</taxon>
        <taxon>Fabaceae</taxon>
        <taxon>Papilionoideae</taxon>
        <taxon>50 kb inversion clade</taxon>
        <taxon>NPAAA clade</taxon>
        <taxon>Hologalegina</taxon>
        <taxon>IRL clade</taxon>
        <taxon>Trifolieae</taxon>
        <taxon>Trifolium</taxon>
    </lineage>
</organism>
<name>A0ACB0J7A3_TRIPR</name>
<gene>
    <name evidence="1" type="ORF">MILVUS5_LOCUS9780</name>
</gene>
<dbReference type="EMBL" id="CASHSV030000024">
    <property type="protein sequence ID" value="CAJ2639819.1"/>
    <property type="molecule type" value="Genomic_DNA"/>
</dbReference>
<sequence length="169" mass="18553">MNTKTMRLPPRRVLTSSNSTTSNNKRKERDDPFERPKPIHGPNSKLLKPDKPISKLSGSEPVQSATTTTTTPSNQLLAGYLAHEFLTKGTLFGQPWVPSRGKEEEDDDDEDNDVGGGAEGEATEAPPCRRPESKIDKERYVEVTALLKGGGTHLPGIVNPTQLARFLDF</sequence>
<protein>
    <submittedName>
        <fullName evidence="1">Uncharacterized protein</fullName>
    </submittedName>
</protein>
<evidence type="ECO:0000313" key="2">
    <source>
        <dbReference type="Proteomes" id="UP001177021"/>
    </source>
</evidence>
<proteinExistence type="predicted"/>